<comment type="caution">
    <text evidence="1">The sequence shown here is derived from an EMBL/GenBank/DDBJ whole genome shotgun (WGS) entry which is preliminary data.</text>
</comment>
<dbReference type="Proteomes" id="UP000282321">
    <property type="component" value="Unassembled WGS sequence"/>
</dbReference>
<evidence type="ECO:0000313" key="1">
    <source>
        <dbReference type="EMBL" id="RKX65000.1"/>
    </source>
</evidence>
<name>A0A660S749_UNCT6</name>
<dbReference type="AlphaFoldDB" id="A0A660S749"/>
<reference evidence="1 2" key="1">
    <citation type="submission" date="2018-06" db="EMBL/GenBank/DDBJ databases">
        <title>Extensive metabolic versatility and redundancy in microbially diverse, dynamic hydrothermal sediments.</title>
        <authorList>
            <person name="Dombrowski N."/>
            <person name="Teske A."/>
            <person name="Baker B.J."/>
        </authorList>
    </citation>
    <scope>NUCLEOTIDE SEQUENCE [LARGE SCALE GENOMIC DNA]</scope>
    <source>
        <strain evidence="1">B35_G9</strain>
    </source>
</reference>
<evidence type="ECO:0000313" key="2">
    <source>
        <dbReference type="Proteomes" id="UP000282321"/>
    </source>
</evidence>
<accession>A0A660S749</accession>
<gene>
    <name evidence="1" type="ORF">DRP44_07250</name>
</gene>
<protein>
    <submittedName>
        <fullName evidence="1">Uncharacterized protein</fullName>
    </submittedName>
</protein>
<sequence>MAKLDKSDFYFWISKLNEIEEWIKDAEELFNSEGTIIRTMPLTRTEIQIYMEEHPREITEDLALKLHDFDMFIYRNIDLAYTSFREFYWKRSEYNPPQSHWWWLDKYFEKKIDINPDDVRIKWEKITLQKNL</sequence>
<organism evidence="1 2">
    <name type="scientific">candidate division TA06 bacterium</name>
    <dbReference type="NCBI Taxonomy" id="2250710"/>
    <lineage>
        <taxon>Bacteria</taxon>
        <taxon>Bacteria division TA06</taxon>
    </lineage>
</organism>
<proteinExistence type="predicted"/>
<dbReference type="EMBL" id="QNBC01000117">
    <property type="protein sequence ID" value="RKX65000.1"/>
    <property type="molecule type" value="Genomic_DNA"/>
</dbReference>